<evidence type="ECO:0000313" key="1">
    <source>
        <dbReference type="EMBL" id="MBM7062676.1"/>
    </source>
</evidence>
<dbReference type="Proteomes" id="UP000717995">
    <property type="component" value="Unassembled WGS sequence"/>
</dbReference>
<evidence type="ECO:0000313" key="2">
    <source>
        <dbReference type="Proteomes" id="UP000717995"/>
    </source>
</evidence>
<name>A0ABS2IHZ1_9GAMM</name>
<reference evidence="1 2" key="1">
    <citation type="submission" date="2021-02" db="EMBL/GenBank/DDBJ databases">
        <authorList>
            <person name="Lee D.-H."/>
        </authorList>
    </citation>
    <scope>NUCLEOTIDE SEQUENCE [LARGE SCALE GENOMIC DNA]</scope>
    <source>
        <strain evidence="1 2">UL073</strain>
    </source>
</reference>
<protein>
    <submittedName>
        <fullName evidence="1">Uncharacterized protein</fullName>
    </submittedName>
</protein>
<organism evidence="1 2">
    <name type="scientific">Zestomonas insulae</name>
    <dbReference type="NCBI Taxonomy" id="2809017"/>
    <lineage>
        <taxon>Bacteria</taxon>
        <taxon>Pseudomonadati</taxon>
        <taxon>Pseudomonadota</taxon>
        <taxon>Gammaproteobacteria</taxon>
        <taxon>Pseudomonadales</taxon>
        <taxon>Pseudomonadaceae</taxon>
        <taxon>Zestomonas</taxon>
    </lineage>
</organism>
<sequence>MDQEQPPEPVSDEAIRAYMQRQIRSGRVKAAVLVVQNQQAFPEVAAERIVRCFNELESPYLKR</sequence>
<dbReference type="EMBL" id="JAFEUP010000005">
    <property type="protein sequence ID" value="MBM7062676.1"/>
    <property type="molecule type" value="Genomic_DNA"/>
</dbReference>
<comment type="caution">
    <text evidence="1">The sequence shown here is derived from an EMBL/GenBank/DDBJ whole genome shotgun (WGS) entry which is preliminary data.</text>
</comment>
<keyword evidence="2" id="KW-1185">Reference proteome</keyword>
<proteinExistence type="predicted"/>
<accession>A0ABS2IHZ1</accession>
<gene>
    <name evidence="1" type="ORF">JQX08_18325</name>
</gene>
<dbReference type="RefSeq" id="WP_205349852.1">
    <property type="nucleotide sequence ID" value="NZ_JAFEUP010000005.1"/>
</dbReference>